<comment type="caution">
    <text evidence="4">The sequence shown here is derived from an EMBL/GenBank/DDBJ whole genome shotgun (WGS) entry which is preliminary data.</text>
</comment>
<feature type="domain" description="N-acetyltransferase" evidence="3">
    <location>
        <begin position="17"/>
        <end position="179"/>
    </location>
</feature>
<organism evidence="4 5">
    <name type="scientific">Candidatus Methylomirabilis tolerans</name>
    <dbReference type="NCBI Taxonomy" id="3123416"/>
    <lineage>
        <taxon>Bacteria</taxon>
        <taxon>Candidatus Methylomirabilota</taxon>
        <taxon>Candidatus Methylomirabilia</taxon>
        <taxon>Candidatus Methylomirabilales</taxon>
        <taxon>Candidatus Methylomirabilaceae</taxon>
        <taxon>Candidatus Methylomirabilis</taxon>
    </lineage>
</organism>
<sequence>MLAGFPKQVTLRTGTSVTIRPIVKEDAERLHAFFCKIPREDRLFLRDDVSLREVIDSWMDDLDYGKVLPLVAEVDDAIVADATLHRRRFGWTSHVGKVRLVVDRDYRGKGLGTLMIEELINIAKRAGLEILVAEIMGGQTVALSILKRLGFEREAVFYNYVKDQTGEEHDLVVMMKNLQIEPAMVPF</sequence>
<dbReference type="Pfam" id="PF00583">
    <property type="entry name" value="Acetyltransf_1"/>
    <property type="match status" value="1"/>
</dbReference>
<dbReference type="AlphaFoldDB" id="A0AAJ1AJL8"/>
<evidence type="ECO:0000256" key="2">
    <source>
        <dbReference type="ARBA" id="ARBA00023315"/>
    </source>
</evidence>
<evidence type="ECO:0000313" key="5">
    <source>
        <dbReference type="Proteomes" id="UP001197609"/>
    </source>
</evidence>
<dbReference type="Gene3D" id="3.40.630.30">
    <property type="match status" value="1"/>
</dbReference>
<dbReference type="Proteomes" id="UP001197609">
    <property type="component" value="Unassembled WGS sequence"/>
</dbReference>
<reference evidence="4 5" key="1">
    <citation type="journal article" date="2021" name="bioRxiv">
        <title>Unraveling nitrogen, sulfur and carbon metabolic pathways and microbial community transcriptional responses to substrate deprivation and toxicity stresses in a bioreactor mimicking anoxic brackish coastal sediment conditions.</title>
        <authorList>
            <person name="Martins P.D."/>
            <person name="Echeveste M.J."/>
            <person name="Arshad A."/>
            <person name="Kurth J."/>
            <person name="Ouboter H."/>
            <person name="Jetten M.S.M."/>
            <person name="Welte C.U."/>
        </authorList>
    </citation>
    <scope>NUCLEOTIDE SEQUENCE [LARGE SCALE GENOMIC DNA]</scope>
    <source>
        <strain evidence="4">MAG_38</strain>
    </source>
</reference>
<evidence type="ECO:0000313" key="4">
    <source>
        <dbReference type="EMBL" id="MBZ0160910.1"/>
    </source>
</evidence>
<dbReference type="PANTHER" id="PTHR43072">
    <property type="entry name" value="N-ACETYLTRANSFERASE"/>
    <property type="match status" value="1"/>
</dbReference>
<keyword evidence="2" id="KW-0012">Acyltransferase</keyword>
<proteinExistence type="predicted"/>
<dbReference type="EMBL" id="JAIOIU010000162">
    <property type="protein sequence ID" value="MBZ0160910.1"/>
    <property type="molecule type" value="Genomic_DNA"/>
</dbReference>
<name>A0AAJ1AJL8_9BACT</name>
<dbReference type="PROSITE" id="PS51186">
    <property type="entry name" value="GNAT"/>
    <property type="match status" value="1"/>
</dbReference>
<evidence type="ECO:0000259" key="3">
    <source>
        <dbReference type="PROSITE" id="PS51186"/>
    </source>
</evidence>
<evidence type="ECO:0000256" key="1">
    <source>
        <dbReference type="ARBA" id="ARBA00022679"/>
    </source>
</evidence>
<gene>
    <name evidence="4" type="ORF">K8G79_12385</name>
</gene>
<dbReference type="SUPFAM" id="SSF55729">
    <property type="entry name" value="Acyl-CoA N-acyltransferases (Nat)"/>
    <property type="match status" value="1"/>
</dbReference>
<keyword evidence="1" id="KW-0808">Transferase</keyword>
<dbReference type="CDD" id="cd04301">
    <property type="entry name" value="NAT_SF"/>
    <property type="match status" value="1"/>
</dbReference>
<accession>A0AAJ1AJL8</accession>
<dbReference type="GO" id="GO:0016747">
    <property type="term" value="F:acyltransferase activity, transferring groups other than amino-acyl groups"/>
    <property type="evidence" value="ECO:0007669"/>
    <property type="project" value="InterPro"/>
</dbReference>
<protein>
    <submittedName>
        <fullName evidence="4">GNAT family N-acetyltransferase</fullName>
    </submittedName>
</protein>
<dbReference type="InterPro" id="IPR000182">
    <property type="entry name" value="GNAT_dom"/>
</dbReference>
<dbReference type="InterPro" id="IPR016181">
    <property type="entry name" value="Acyl_CoA_acyltransferase"/>
</dbReference>
<dbReference type="PANTHER" id="PTHR43072:SF23">
    <property type="entry name" value="UPF0039 PROTEIN C11D3.02C"/>
    <property type="match status" value="1"/>
</dbReference>